<dbReference type="AlphaFoldDB" id="A0AAW0T9Y5"/>
<dbReference type="Pfam" id="PF00226">
    <property type="entry name" value="DnaJ"/>
    <property type="match status" value="1"/>
</dbReference>
<dbReference type="CDD" id="cd06257">
    <property type="entry name" value="DnaJ"/>
    <property type="match status" value="1"/>
</dbReference>
<dbReference type="GO" id="GO:0030544">
    <property type="term" value="F:Hsp70 protein binding"/>
    <property type="evidence" value="ECO:0007669"/>
    <property type="project" value="InterPro"/>
</dbReference>
<keyword evidence="2" id="KW-0677">Repeat</keyword>
<dbReference type="InterPro" id="IPR036869">
    <property type="entry name" value="J_dom_sf"/>
</dbReference>
<evidence type="ECO:0000256" key="1">
    <source>
        <dbReference type="ARBA" id="ARBA00022723"/>
    </source>
</evidence>
<feature type="region of interest" description="Disordered" evidence="5">
    <location>
        <begin position="343"/>
        <end position="380"/>
    </location>
</feature>
<dbReference type="SMART" id="SM00271">
    <property type="entry name" value="DnaJ"/>
    <property type="match status" value="1"/>
</dbReference>
<dbReference type="SUPFAM" id="SSF49493">
    <property type="entry name" value="HSP40/DnaJ peptide-binding domain"/>
    <property type="match status" value="2"/>
</dbReference>
<dbReference type="GO" id="GO:0051082">
    <property type="term" value="F:unfolded protein binding"/>
    <property type="evidence" value="ECO:0007669"/>
    <property type="project" value="InterPro"/>
</dbReference>
<dbReference type="InterPro" id="IPR001623">
    <property type="entry name" value="DnaJ_domain"/>
</dbReference>
<comment type="caution">
    <text evidence="7">The sequence shown here is derived from an EMBL/GenBank/DDBJ whole genome shotgun (WGS) entry which is preliminary data.</text>
</comment>
<dbReference type="Pfam" id="PF01556">
    <property type="entry name" value="DnaJ_C"/>
    <property type="match status" value="1"/>
</dbReference>
<evidence type="ECO:0000256" key="3">
    <source>
        <dbReference type="ARBA" id="ARBA00022771"/>
    </source>
</evidence>
<evidence type="ECO:0000313" key="8">
    <source>
        <dbReference type="Proteomes" id="UP001487740"/>
    </source>
</evidence>
<organism evidence="7 8">
    <name type="scientific">Scylla paramamosain</name>
    <name type="common">Mud crab</name>
    <dbReference type="NCBI Taxonomy" id="85552"/>
    <lineage>
        <taxon>Eukaryota</taxon>
        <taxon>Metazoa</taxon>
        <taxon>Ecdysozoa</taxon>
        <taxon>Arthropoda</taxon>
        <taxon>Crustacea</taxon>
        <taxon>Multicrustacea</taxon>
        <taxon>Malacostraca</taxon>
        <taxon>Eumalacostraca</taxon>
        <taxon>Eucarida</taxon>
        <taxon>Decapoda</taxon>
        <taxon>Pleocyemata</taxon>
        <taxon>Brachyura</taxon>
        <taxon>Eubrachyura</taxon>
        <taxon>Portunoidea</taxon>
        <taxon>Portunidae</taxon>
        <taxon>Portuninae</taxon>
        <taxon>Scylla</taxon>
    </lineage>
</organism>
<keyword evidence="8" id="KW-1185">Reference proteome</keyword>
<dbReference type="InterPro" id="IPR002939">
    <property type="entry name" value="DnaJ_C"/>
</dbReference>
<evidence type="ECO:0000256" key="2">
    <source>
        <dbReference type="ARBA" id="ARBA00022737"/>
    </source>
</evidence>
<dbReference type="Gene3D" id="2.60.260.20">
    <property type="entry name" value="Urease metallochaperone UreE, N-terminal domain"/>
    <property type="match status" value="2"/>
</dbReference>
<dbReference type="InterPro" id="IPR044713">
    <property type="entry name" value="DNJA1/2-like"/>
</dbReference>
<dbReference type="PANTHER" id="PTHR43888">
    <property type="entry name" value="DNAJ-LIKE-2, ISOFORM A-RELATED"/>
    <property type="match status" value="1"/>
</dbReference>
<dbReference type="EMBL" id="JARAKH010000036">
    <property type="protein sequence ID" value="KAK8383537.1"/>
    <property type="molecule type" value="Genomic_DNA"/>
</dbReference>
<evidence type="ECO:0000256" key="5">
    <source>
        <dbReference type="SAM" id="MobiDB-lite"/>
    </source>
</evidence>
<sequence>MVKETEYYERLGVPPDASPEHLKKAYRKLAMQYHPDKNPAGGEKFKKISQAYEVLSNPKKRRTYDEGGEEALQSGGGFRNPMDVFNMFFGGGMAGGGGSGDEEDDDDMGTFNFFGPGGGAKSRRQQPPLEHRLVVSLEQLMVGGWRTLKLDRKRPEGSEADLPAARAQADRCVTCKGNCTVNDTKITKVHVERGMRNGSRILLKGEGDQDAGQREAGDVVIILQEKAHDTFVRDGLDLHMEMTVNLTESLCGLRRPVTTLDGRTLVVGQPPGDVLEPGGELRVPAEGLPMLRNPYIRGDLIIKFTVDLPERVNEIFLEDFEAMFPRPTKPLELNGEEELVNMMPFDPSEGINESRGRGRHNPYEEEPMETDDQPPGCRQS</sequence>
<dbReference type="PROSITE" id="PS00636">
    <property type="entry name" value="DNAJ_1"/>
    <property type="match status" value="1"/>
</dbReference>
<keyword evidence="1" id="KW-0479">Metal-binding</keyword>
<keyword evidence="3" id="KW-0863">Zinc-finger</keyword>
<dbReference type="CDD" id="cd10747">
    <property type="entry name" value="DnaJ_C"/>
    <property type="match status" value="1"/>
</dbReference>
<evidence type="ECO:0000259" key="6">
    <source>
        <dbReference type="PROSITE" id="PS50076"/>
    </source>
</evidence>
<dbReference type="GO" id="GO:0006457">
    <property type="term" value="P:protein folding"/>
    <property type="evidence" value="ECO:0007669"/>
    <property type="project" value="InterPro"/>
</dbReference>
<dbReference type="SUPFAM" id="SSF46565">
    <property type="entry name" value="Chaperone J-domain"/>
    <property type="match status" value="1"/>
</dbReference>
<gene>
    <name evidence="7" type="ORF">O3P69_015771</name>
</gene>
<dbReference type="PRINTS" id="PR00625">
    <property type="entry name" value="JDOMAIN"/>
</dbReference>
<dbReference type="PROSITE" id="PS50076">
    <property type="entry name" value="DNAJ_2"/>
    <property type="match status" value="1"/>
</dbReference>
<dbReference type="InterPro" id="IPR008971">
    <property type="entry name" value="HSP40/DnaJ_pept-bd"/>
</dbReference>
<dbReference type="FunFam" id="2.60.260.20:FF:000003">
    <property type="entry name" value="DnaJ subfamily A member 2"/>
    <property type="match status" value="1"/>
</dbReference>
<evidence type="ECO:0000313" key="7">
    <source>
        <dbReference type="EMBL" id="KAK8383537.1"/>
    </source>
</evidence>
<accession>A0AAW0T9Y5</accession>
<dbReference type="Gene3D" id="1.10.287.110">
    <property type="entry name" value="DnaJ domain"/>
    <property type="match status" value="1"/>
</dbReference>
<protein>
    <recommendedName>
        <fullName evidence="6">J domain-containing protein</fullName>
    </recommendedName>
</protein>
<dbReference type="InterPro" id="IPR018253">
    <property type="entry name" value="DnaJ_domain_CS"/>
</dbReference>
<proteinExistence type="predicted"/>
<reference evidence="7 8" key="1">
    <citation type="submission" date="2023-03" db="EMBL/GenBank/DDBJ databases">
        <title>High-quality genome of Scylla paramamosain provides insights in environmental adaptation.</title>
        <authorList>
            <person name="Zhang L."/>
        </authorList>
    </citation>
    <scope>NUCLEOTIDE SEQUENCE [LARGE SCALE GENOMIC DNA]</scope>
    <source>
        <strain evidence="7">LZ_2023a</strain>
        <tissue evidence="7">Muscle</tissue>
    </source>
</reference>
<feature type="domain" description="J" evidence="6">
    <location>
        <begin position="6"/>
        <end position="68"/>
    </location>
</feature>
<evidence type="ECO:0000256" key="4">
    <source>
        <dbReference type="ARBA" id="ARBA00022833"/>
    </source>
</evidence>
<name>A0AAW0T9Y5_SCYPA</name>
<dbReference type="GO" id="GO:0008270">
    <property type="term" value="F:zinc ion binding"/>
    <property type="evidence" value="ECO:0007669"/>
    <property type="project" value="UniProtKB-KW"/>
</dbReference>
<dbReference type="Proteomes" id="UP001487740">
    <property type="component" value="Unassembled WGS sequence"/>
</dbReference>
<keyword evidence="4" id="KW-0862">Zinc</keyword>